<accession>A0AA40BR86</accession>
<organism evidence="2 3">
    <name type="scientific">Schizothecium vesticola</name>
    <dbReference type="NCBI Taxonomy" id="314040"/>
    <lineage>
        <taxon>Eukaryota</taxon>
        <taxon>Fungi</taxon>
        <taxon>Dikarya</taxon>
        <taxon>Ascomycota</taxon>
        <taxon>Pezizomycotina</taxon>
        <taxon>Sordariomycetes</taxon>
        <taxon>Sordariomycetidae</taxon>
        <taxon>Sordariales</taxon>
        <taxon>Schizotheciaceae</taxon>
        <taxon>Schizothecium</taxon>
    </lineage>
</organism>
<feature type="chain" id="PRO_5041326004" description="Secreted protein" evidence="1">
    <location>
        <begin position="21"/>
        <end position="122"/>
    </location>
</feature>
<evidence type="ECO:0000313" key="2">
    <source>
        <dbReference type="EMBL" id="KAK0738924.1"/>
    </source>
</evidence>
<dbReference type="Proteomes" id="UP001172155">
    <property type="component" value="Unassembled WGS sequence"/>
</dbReference>
<keyword evidence="1" id="KW-0732">Signal</keyword>
<feature type="signal peptide" evidence="1">
    <location>
        <begin position="1"/>
        <end position="20"/>
    </location>
</feature>
<protein>
    <recommendedName>
        <fullName evidence="4">Secreted protein</fullName>
    </recommendedName>
</protein>
<evidence type="ECO:0008006" key="4">
    <source>
        <dbReference type="Google" id="ProtNLM"/>
    </source>
</evidence>
<name>A0AA40BR86_9PEZI</name>
<proteinExistence type="predicted"/>
<keyword evidence="3" id="KW-1185">Reference proteome</keyword>
<comment type="caution">
    <text evidence="2">The sequence shown here is derived from an EMBL/GenBank/DDBJ whole genome shotgun (WGS) entry which is preliminary data.</text>
</comment>
<sequence>MLSWQGLVATAVGLLFRLQGLHQPSDGLGSYLSCLALTNKPGLECMCVDIPLFTLAWPSVSWYRLAIRAPLATPTSHVMSSPPIQSSHSPFAAPVQASQSADDGWERARGFTASKALSSVLK</sequence>
<gene>
    <name evidence="2" type="ORF">B0T18DRAFT_255262</name>
</gene>
<reference evidence="2" key="1">
    <citation type="submission" date="2023-06" db="EMBL/GenBank/DDBJ databases">
        <title>Genome-scale phylogeny and comparative genomics of the fungal order Sordariales.</title>
        <authorList>
            <consortium name="Lawrence Berkeley National Laboratory"/>
            <person name="Hensen N."/>
            <person name="Bonometti L."/>
            <person name="Westerberg I."/>
            <person name="Brannstrom I.O."/>
            <person name="Guillou S."/>
            <person name="Cros-Aarteil S."/>
            <person name="Calhoun S."/>
            <person name="Haridas S."/>
            <person name="Kuo A."/>
            <person name="Mondo S."/>
            <person name="Pangilinan J."/>
            <person name="Riley R."/>
            <person name="LaButti K."/>
            <person name="Andreopoulos B."/>
            <person name="Lipzen A."/>
            <person name="Chen C."/>
            <person name="Yanf M."/>
            <person name="Daum C."/>
            <person name="Ng V."/>
            <person name="Clum A."/>
            <person name="Steindorff A."/>
            <person name="Ohm R."/>
            <person name="Martin F."/>
            <person name="Silar P."/>
            <person name="Natvig D."/>
            <person name="Lalanne C."/>
            <person name="Gautier V."/>
            <person name="Ament-velasquez S.L."/>
            <person name="Kruys A."/>
            <person name="Hutchinson M.I."/>
            <person name="Powell A.J."/>
            <person name="Barry K."/>
            <person name="Miller A.N."/>
            <person name="Grigoriev I.V."/>
            <person name="Debuchy R."/>
            <person name="Gladieux P."/>
            <person name="Thoren M.H."/>
            <person name="Johannesson H."/>
        </authorList>
    </citation>
    <scope>NUCLEOTIDE SEQUENCE</scope>
    <source>
        <strain evidence="2">SMH3187-1</strain>
    </source>
</reference>
<dbReference type="AlphaFoldDB" id="A0AA40BR86"/>
<evidence type="ECO:0000313" key="3">
    <source>
        <dbReference type="Proteomes" id="UP001172155"/>
    </source>
</evidence>
<dbReference type="EMBL" id="JAUKUD010000007">
    <property type="protein sequence ID" value="KAK0738924.1"/>
    <property type="molecule type" value="Genomic_DNA"/>
</dbReference>
<evidence type="ECO:0000256" key="1">
    <source>
        <dbReference type="SAM" id="SignalP"/>
    </source>
</evidence>